<organism evidence="1 2">
    <name type="scientific">Pristionchus mayeri</name>
    <dbReference type="NCBI Taxonomy" id="1317129"/>
    <lineage>
        <taxon>Eukaryota</taxon>
        <taxon>Metazoa</taxon>
        <taxon>Ecdysozoa</taxon>
        <taxon>Nematoda</taxon>
        <taxon>Chromadorea</taxon>
        <taxon>Rhabditida</taxon>
        <taxon>Rhabditina</taxon>
        <taxon>Diplogasteromorpha</taxon>
        <taxon>Diplogasteroidea</taxon>
        <taxon>Neodiplogasteridae</taxon>
        <taxon>Pristionchus</taxon>
    </lineage>
</organism>
<reference evidence="2" key="1">
    <citation type="submission" date="2022-10" db="EMBL/GenBank/DDBJ databases">
        <title>Genome assembly of Pristionchus species.</title>
        <authorList>
            <person name="Yoshida K."/>
            <person name="Sommer R.J."/>
        </authorList>
    </citation>
    <scope>NUCLEOTIDE SEQUENCE [LARGE SCALE GENOMIC DNA]</scope>
    <source>
        <strain evidence="2">RS5460</strain>
    </source>
</reference>
<proteinExistence type="predicted"/>
<dbReference type="EMBL" id="BTRK01000005">
    <property type="protein sequence ID" value="GMR54809.1"/>
    <property type="molecule type" value="Genomic_DNA"/>
</dbReference>
<dbReference type="Proteomes" id="UP001328107">
    <property type="component" value="Unassembled WGS sequence"/>
</dbReference>
<keyword evidence="2" id="KW-1185">Reference proteome</keyword>
<sequence length="68" mass="8223">MVREHFSILYSLRYLNGFGCPFFKVDENEDREFVKKRREREEKLESIEKEIADLHLQCDSILCVQKTI</sequence>
<protein>
    <submittedName>
        <fullName evidence="1">Uncharacterized protein</fullName>
    </submittedName>
</protein>
<feature type="non-terminal residue" evidence="1">
    <location>
        <position position="68"/>
    </location>
</feature>
<evidence type="ECO:0000313" key="2">
    <source>
        <dbReference type="Proteomes" id="UP001328107"/>
    </source>
</evidence>
<evidence type="ECO:0000313" key="1">
    <source>
        <dbReference type="EMBL" id="GMR54809.1"/>
    </source>
</evidence>
<dbReference type="AlphaFoldDB" id="A0AAN5I7Z0"/>
<gene>
    <name evidence="1" type="ORF">PMAYCL1PPCAC_25004</name>
</gene>
<comment type="caution">
    <text evidence="1">The sequence shown here is derived from an EMBL/GenBank/DDBJ whole genome shotgun (WGS) entry which is preliminary data.</text>
</comment>
<accession>A0AAN5I7Z0</accession>
<name>A0AAN5I7Z0_9BILA</name>